<keyword evidence="3" id="KW-1185">Reference proteome</keyword>
<feature type="chain" id="PRO_5045774939" evidence="1">
    <location>
        <begin position="21"/>
        <end position="116"/>
    </location>
</feature>
<evidence type="ECO:0000256" key="1">
    <source>
        <dbReference type="SAM" id="SignalP"/>
    </source>
</evidence>
<accession>A0ABX0R7I2</accession>
<evidence type="ECO:0000313" key="3">
    <source>
        <dbReference type="Proteomes" id="UP001515683"/>
    </source>
</evidence>
<dbReference type="RefSeq" id="WP_167012376.1">
    <property type="nucleotide sequence ID" value="NZ_VWXF01000001.1"/>
</dbReference>
<keyword evidence="1" id="KW-0732">Signal</keyword>
<name>A0ABX0R7I2_9GAMM</name>
<protein>
    <submittedName>
        <fullName evidence="2">Uncharacterized protein</fullName>
    </submittedName>
</protein>
<sequence length="116" mass="13085">MNKLSTALLLLALTPVFANAKTVKNDCHSWPMSMAEVWMKNAGIINIPDLDESKTEVTLLASQKNHHHIYTNIFRFVFHAKDGRKFEVITQNLASDDECSISQVNSYLVSKSAINY</sequence>
<proteinExistence type="predicted"/>
<comment type="caution">
    <text evidence="2">The sequence shown here is derived from an EMBL/GenBank/DDBJ whole genome shotgun (WGS) entry which is preliminary data.</text>
</comment>
<dbReference type="Proteomes" id="UP001515683">
    <property type="component" value="Unassembled WGS sequence"/>
</dbReference>
<organism evidence="2 3">
    <name type="scientific">Candidatus Pantoea multigeneris</name>
    <dbReference type="NCBI Taxonomy" id="2608357"/>
    <lineage>
        <taxon>Bacteria</taxon>
        <taxon>Pseudomonadati</taxon>
        <taxon>Pseudomonadota</taxon>
        <taxon>Gammaproteobacteria</taxon>
        <taxon>Enterobacterales</taxon>
        <taxon>Erwiniaceae</taxon>
        <taxon>Pantoea</taxon>
    </lineage>
</organism>
<feature type="signal peptide" evidence="1">
    <location>
        <begin position="1"/>
        <end position="20"/>
    </location>
</feature>
<dbReference type="EMBL" id="VWXF01000001">
    <property type="protein sequence ID" value="NIF20383.1"/>
    <property type="molecule type" value="Genomic_DNA"/>
</dbReference>
<evidence type="ECO:0000313" key="2">
    <source>
        <dbReference type="EMBL" id="NIF20383.1"/>
    </source>
</evidence>
<reference evidence="2 3" key="1">
    <citation type="journal article" date="2019" name="bioRxiv">
        <title>Bacteria contribute to plant secondary compound degradation in a generalist herbivore system.</title>
        <authorList>
            <person name="Francoeur C.B."/>
            <person name="Khadempour L."/>
            <person name="Moreira-Soto R.D."/>
            <person name="Gotting K."/>
            <person name="Book A.J."/>
            <person name="Pinto-Tomas A.A."/>
            <person name="Keefover-Ring K."/>
            <person name="Currie C.R."/>
        </authorList>
    </citation>
    <scope>NUCLEOTIDE SEQUENCE [LARGE SCALE GENOMIC DNA]</scope>
    <source>
        <strain evidence="2">Acro-835</strain>
    </source>
</reference>
<gene>
    <name evidence="2" type="ORF">F3J40_01955</name>
</gene>